<evidence type="ECO:0000256" key="1">
    <source>
        <dbReference type="SAM" id="MobiDB-lite"/>
    </source>
</evidence>
<sequence length="299" mass="34082">MNLISWEQYKALVGEHIRTRRNMVYRGQRNATWSLTSALHRTPFVRNVGDMLVYINQVLPQVQEAVEAWTGKSWDLSSELGLAEFLAFLQHNGFPTPILDWSSSPFIAAYFAFEGVDSFSVQSENVAIYCFDEEAWVRDKPQSKDVADERPNVSMLRPRIIGNHKLAAQQGCFTWSNVVDIEAHIRANETDATKYLTKYEIPSELRPVVMRELSLMGISAIQLMPSVEAVCKKAFEDMVARHLQNPPKKILSYEDSSREPNRFAVRGKFQDKQSVLSFNPQRMASAQTPSATPYKRKTS</sequence>
<dbReference type="Pfam" id="PF08867">
    <property type="entry name" value="FRG"/>
    <property type="match status" value="1"/>
</dbReference>
<reference evidence="3 4" key="1">
    <citation type="submission" date="2019-12" db="EMBL/GenBank/DDBJ databases">
        <title>Novel species isolated from a subtropical stream in China.</title>
        <authorList>
            <person name="Lu H."/>
        </authorList>
    </citation>
    <scope>NUCLEOTIDE SEQUENCE [LARGE SCALE GENOMIC DNA]</scope>
    <source>
        <strain evidence="3 4">FT55W</strain>
    </source>
</reference>
<organism evidence="3 4">
    <name type="scientific">Duganella rivi</name>
    <dbReference type="NCBI Taxonomy" id="2666083"/>
    <lineage>
        <taxon>Bacteria</taxon>
        <taxon>Pseudomonadati</taxon>
        <taxon>Pseudomonadota</taxon>
        <taxon>Betaproteobacteria</taxon>
        <taxon>Burkholderiales</taxon>
        <taxon>Oxalobacteraceae</taxon>
        <taxon>Telluria group</taxon>
        <taxon>Duganella</taxon>
    </lineage>
</organism>
<gene>
    <name evidence="3" type="ORF">GTP45_20735</name>
</gene>
<comment type="caution">
    <text evidence="3">The sequence shown here is derived from an EMBL/GenBank/DDBJ whole genome shotgun (WGS) entry which is preliminary data.</text>
</comment>
<feature type="region of interest" description="Disordered" evidence="1">
    <location>
        <begin position="275"/>
        <end position="299"/>
    </location>
</feature>
<evidence type="ECO:0000259" key="2">
    <source>
        <dbReference type="SMART" id="SM00901"/>
    </source>
</evidence>
<evidence type="ECO:0000313" key="3">
    <source>
        <dbReference type="EMBL" id="MYM69247.1"/>
    </source>
</evidence>
<feature type="domain" description="FRG" evidence="2">
    <location>
        <begin position="19"/>
        <end position="129"/>
    </location>
</feature>
<dbReference type="AlphaFoldDB" id="A0A7X4KDQ2"/>
<protein>
    <submittedName>
        <fullName evidence="3">FRG domain-containing protein</fullName>
    </submittedName>
</protein>
<dbReference type="InterPro" id="IPR014966">
    <property type="entry name" value="FRG-dom"/>
</dbReference>
<dbReference type="EMBL" id="WWCK01000006">
    <property type="protein sequence ID" value="MYM69247.1"/>
    <property type="molecule type" value="Genomic_DNA"/>
</dbReference>
<evidence type="ECO:0000313" key="4">
    <source>
        <dbReference type="Proteomes" id="UP000450012"/>
    </source>
</evidence>
<feature type="compositionally biased region" description="Polar residues" evidence="1">
    <location>
        <begin position="275"/>
        <end position="291"/>
    </location>
</feature>
<keyword evidence="4" id="KW-1185">Reference proteome</keyword>
<accession>A0A7X4KDQ2</accession>
<dbReference type="SMART" id="SM00901">
    <property type="entry name" value="FRG"/>
    <property type="match status" value="1"/>
</dbReference>
<proteinExistence type="predicted"/>
<name>A0A7X4KDQ2_9BURK</name>
<dbReference type="RefSeq" id="WP_161015756.1">
    <property type="nucleotide sequence ID" value="NZ_WWCK01000006.1"/>
</dbReference>
<dbReference type="Proteomes" id="UP000450012">
    <property type="component" value="Unassembled WGS sequence"/>
</dbReference>